<evidence type="ECO:0000313" key="1">
    <source>
        <dbReference type="EMBL" id="KGO84955.1"/>
    </source>
</evidence>
<gene>
    <name evidence="1" type="ORF">Q765_18790</name>
</gene>
<dbReference type="RefSeq" id="WP_020211959.1">
    <property type="nucleotide sequence ID" value="NZ_JRLX01000030.1"/>
</dbReference>
<dbReference type="OrthoDB" id="1116641at2"/>
<dbReference type="EMBL" id="JRLX01000030">
    <property type="protein sequence ID" value="KGO84955.1"/>
    <property type="molecule type" value="Genomic_DNA"/>
</dbReference>
<name>A0A0A2M9I1_9FLAO</name>
<protein>
    <submittedName>
        <fullName evidence="1">Uncharacterized protein</fullName>
    </submittedName>
</protein>
<proteinExistence type="predicted"/>
<dbReference type="Proteomes" id="UP000030152">
    <property type="component" value="Unassembled WGS sequence"/>
</dbReference>
<reference evidence="1 2" key="1">
    <citation type="submission" date="2013-09" db="EMBL/GenBank/DDBJ databases">
        <authorList>
            <person name="Zeng Z."/>
            <person name="Chen C."/>
        </authorList>
    </citation>
    <scope>NUCLEOTIDE SEQUENCE [LARGE SCALE GENOMIC DNA]</scope>
    <source>
        <strain evidence="1 2">WB 3.3-2</strain>
    </source>
</reference>
<accession>A0A0A2M9I1</accession>
<organism evidence="1 2">
    <name type="scientific">Flavobacterium rivuli WB 3.3-2 = DSM 21788</name>
    <dbReference type="NCBI Taxonomy" id="1121895"/>
    <lineage>
        <taxon>Bacteria</taxon>
        <taxon>Pseudomonadati</taxon>
        <taxon>Bacteroidota</taxon>
        <taxon>Flavobacteriia</taxon>
        <taxon>Flavobacteriales</taxon>
        <taxon>Flavobacteriaceae</taxon>
        <taxon>Flavobacterium</taxon>
    </lineage>
</organism>
<sequence>MKYCSLILLLFYCIPGFCQPEKDALLKRDQNIVKNKLILMHYLDSNVLHYFTSITKTEKDKGEGLAYFYKNLITNNPVASPTVGEFLGYGNEVPANNADFFDTVSDKVFGALINIIQIYGYPSQERIKIVIDGKSYTPVVFVTRTVKIDATVKRLFKSEYKIGNMTKGEYDTFIYFISNRTK</sequence>
<evidence type="ECO:0000313" key="2">
    <source>
        <dbReference type="Proteomes" id="UP000030152"/>
    </source>
</evidence>
<dbReference type="STRING" id="1121895.GCA_000378485_00827"/>
<comment type="caution">
    <text evidence="1">The sequence shown here is derived from an EMBL/GenBank/DDBJ whole genome shotgun (WGS) entry which is preliminary data.</text>
</comment>
<dbReference type="AlphaFoldDB" id="A0A0A2M9I1"/>
<keyword evidence="2" id="KW-1185">Reference proteome</keyword>